<sequence>MEFYENRPRQPFIGFVQLRRALKRWWLRKRACQALRRMSDEQLRDIGLERKDVEY</sequence>
<feature type="domain" description="YjiS-like" evidence="1">
    <location>
        <begin position="18"/>
        <end position="54"/>
    </location>
</feature>
<dbReference type="AlphaFoldDB" id="A0A7D8EU30"/>
<proteinExistence type="predicted"/>
<dbReference type="Proteomes" id="UP000254463">
    <property type="component" value="Unassembled WGS sequence"/>
</dbReference>
<accession>A0A7D8EU30</accession>
<dbReference type="EMBL" id="UGWV01000002">
    <property type="protein sequence ID" value="SUF97522.1"/>
    <property type="molecule type" value="Genomic_DNA"/>
</dbReference>
<protein>
    <submittedName>
        <fullName evidence="2">Putative cytoplasmic protein</fullName>
    </submittedName>
</protein>
<reference evidence="2 3" key="1">
    <citation type="submission" date="2018-06" db="EMBL/GenBank/DDBJ databases">
        <authorList>
            <consortium name="Pathogen Informatics"/>
            <person name="Doyle S."/>
        </authorList>
    </citation>
    <scope>NUCLEOTIDE SEQUENCE [LARGE SCALE GENOMIC DNA]</scope>
    <source>
        <strain evidence="2 3">NCTC6385</strain>
    </source>
</reference>
<dbReference type="InterPro" id="IPR009506">
    <property type="entry name" value="YjiS-like"/>
</dbReference>
<evidence type="ECO:0000313" key="2">
    <source>
        <dbReference type="EMBL" id="SUF97522.1"/>
    </source>
</evidence>
<name>A0A7D8EU30_SALER</name>
<gene>
    <name evidence="2" type="primary">SBOV46121</name>
    <name evidence="2" type="ORF">NCTC6385_04566</name>
</gene>
<evidence type="ECO:0000313" key="3">
    <source>
        <dbReference type="Proteomes" id="UP000254463"/>
    </source>
</evidence>
<organism evidence="2 3">
    <name type="scientific">Salmonella enterica</name>
    <name type="common">Salmonella choleraesuis</name>
    <dbReference type="NCBI Taxonomy" id="28901"/>
    <lineage>
        <taxon>Bacteria</taxon>
        <taxon>Pseudomonadati</taxon>
        <taxon>Pseudomonadota</taxon>
        <taxon>Gammaproteobacteria</taxon>
        <taxon>Enterobacterales</taxon>
        <taxon>Enterobacteriaceae</taxon>
        <taxon>Salmonella</taxon>
    </lineage>
</organism>
<dbReference type="Pfam" id="PF06568">
    <property type="entry name" value="YjiS-like"/>
    <property type="match status" value="1"/>
</dbReference>
<evidence type="ECO:0000259" key="1">
    <source>
        <dbReference type="Pfam" id="PF06568"/>
    </source>
</evidence>